<evidence type="ECO:0000313" key="2">
    <source>
        <dbReference type="Proteomes" id="UP000427108"/>
    </source>
</evidence>
<protein>
    <submittedName>
        <fullName evidence="1">Uncharacterized protein</fullName>
    </submittedName>
</protein>
<gene>
    <name evidence="1" type="ORF">GJ746_06725</name>
</gene>
<accession>A0A6B8ML41</accession>
<dbReference type="RefSeq" id="WP_154679490.1">
    <property type="nucleotide sequence ID" value="NZ_CP046115.1"/>
</dbReference>
<name>A0A6B8ML41_KLEOX</name>
<reference evidence="1 2" key="1">
    <citation type="submission" date="2019-11" db="EMBL/GenBank/DDBJ databases">
        <title>Isolation and Application of One Kind of P-Hydroxybenzoic Acid Degrading Bacterium in Mitigating Cropping Obstacle of Cucumber.</title>
        <authorList>
            <person name="Wu F."/>
            <person name="An Y."/>
        </authorList>
    </citation>
    <scope>NUCLEOTIDE SEQUENCE [LARGE SCALE GENOMIC DNA]</scope>
    <source>
        <strain evidence="1 2">P620</strain>
    </source>
</reference>
<sequence length="232" mass="23880">MSNINAPIEGAVMVGGTIGNGGVAFSDGFPSVVGKSSPVRIVHCGNYATVYDDIILADGEPGSEDGFYIPGANGIISIIGYESNIKAGNMSRTSALGDNSQIELSYMTEPSVPDYGLNESTAYVAGSASRIIARDVVKNSTLISSGATNQISDEGSDNTIICTGSDAEVITGENALLVVTSNKCSFTPGVGAVTVFCWKDGDVKQVTIAREGENGISAGTQYVFENGNIQIG</sequence>
<dbReference type="EMBL" id="CP046115">
    <property type="protein sequence ID" value="QGN37012.1"/>
    <property type="molecule type" value="Genomic_DNA"/>
</dbReference>
<dbReference type="OrthoDB" id="6624262at2"/>
<organism evidence="1 2">
    <name type="scientific">Klebsiella oxytoca</name>
    <dbReference type="NCBI Taxonomy" id="571"/>
    <lineage>
        <taxon>Bacteria</taxon>
        <taxon>Pseudomonadati</taxon>
        <taxon>Pseudomonadota</taxon>
        <taxon>Gammaproteobacteria</taxon>
        <taxon>Enterobacterales</taxon>
        <taxon>Enterobacteriaceae</taxon>
        <taxon>Klebsiella/Raoultella group</taxon>
        <taxon>Klebsiella</taxon>
    </lineage>
</organism>
<proteinExistence type="predicted"/>
<dbReference type="Proteomes" id="UP000427108">
    <property type="component" value="Chromosome"/>
</dbReference>
<evidence type="ECO:0000313" key="1">
    <source>
        <dbReference type="EMBL" id="QGN37012.1"/>
    </source>
</evidence>
<dbReference type="AlphaFoldDB" id="A0A6B8ML41"/>